<dbReference type="OrthoDB" id="9810247at2"/>
<evidence type="ECO:0000313" key="3">
    <source>
        <dbReference type="EMBL" id="RDB62128.1"/>
    </source>
</evidence>
<accession>A0A369LVE5</accession>
<dbReference type="InterPro" id="IPR029063">
    <property type="entry name" value="SAM-dependent_MTases_sf"/>
</dbReference>
<dbReference type="CDD" id="cd04301">
    <property type="entry name" value="NAT_SF"/>
    <property type="match status" value="1"/>
</dbReference>
<proteinExistence type="predicted"/>
<dbReference type="Proteomes" id="UP000254000">
    <property type="component" value="Unassembled WGS sequence"/>
</dbReference>
<dbReference type="PANTHER" id="PTHR43861">
    <property type="entry name" value="TRANS-ACONITATE 2-METHYLTRANSFERASE-RELATED"/>
    <property type="match status" value="1"/>
</dbReference>
<keyword evidence="4" id="KW-1185">Reference proteome</keyword>
<dbReference type="EMBL" id="PPTS01000010">
    <property type="protein sequence ID" value="RDB62128.1"/>
    <property type="molecule type" value="Genomic_DNA"/>
</dbReference>
<sequence length="465" mass="50199">MAWGKGQIAKQALRTAPEDYAAFEAVSLAGRDGVRVLDVGCFDGFNTYLKFAPYAGVARVVGVDPLPEAVAEAAARAAGDARFSFACSSFEDYEPEAGERFDLVYFSHVLQHLPDAQAALAKACRLLAPGGFVVVKTTDDAAKLSYPDHEQVMRRLFGLYERHVLPNTPHTACTDRYNGEKCYTLMRRAGLGNVTVRQFAADTCGKSREERRALFERCVYFRRNVPACVDGNVAEEIRALADAWGALFDQDDYYFVTQSFVAIGQKPQEGAPPWKYAGPAFGSAPEALPKMHDAQAEALPCDGPPLASAEASARPPAPAVAVRPLAEQDLGAVMAIEIASFRDPWTPLAFALDLRHNPCAHYTAAFTESGLAGYLGWWGAPEGAAIVRVAVDPARRKAGVGRALVEQAVRDARAGGHGVLTLEVRAGNAQARGFYARLGFQEVAVRPAYYEDPPDDAVVMALPLE</sequence>
<dbReference type="PROSITE" id="PS51186">
    <property type="entry name" value="GNAT"/>
    <property type="match status" value="1"/>
</dbReference>
<dbReference type="InterPro" id="IPR000182">
    <property type="entry name" value="GNAT_dom"/>
</dbReference>
<dbReference type="SUPFAM" id="SSF55729">
    <property type="entry name" value="Acyl-CoA N-acyltransferases (Nat)"/>
    <property type="match status" value="1"/>
</dbReference>
<dbReference type="RefSeq" id="WP_114569437.1">
    <property type="nucleotide sequence ID" value="NZ_CABMMS010000010.1"/>
</dbReference>
<dbReference type="PANTHER" id="PTHR43861:SF3">
    <property type="entry name" value="PUTATIVE (AFU_ORTHOLOGUE AFUA_2G14390)-RELATED"/>
    <property type="match status" value="1"/>
</dbReference>
<organism evidence="3 4">
    <name type="scientific">Gordonibacter pamelaeae</name>
    <dbReference type="NCBI Taxonomy" id="471189"/>
    <lineage>
        <taxon>Bacteria</taxon>
        <taxon>Bacillati</taxon>
        <taxon>Actinomycetota</taxon>
        <taxon>Coriobacteriia</taxon>
        <taxon>Eggerthellales</taxon>
        <taxon>Eggerthellaceae</taxon>
        <taxon>Gordonibacter</taxon>
    </lineage>
</organism>
<dbReference type="InterPro" id="IPR016181">
    <property type="entry name" value="Acyl_CoA_acyltransferase"/>
</dbReference>
<dbReference type="SUPFAM" id="SSF53335">
    <property type="entry name" value="S-adenosyl-L-methionine-dependent methyltransferases"/>
    <property type="match status" value="1"/>
</dbReference>
<dbReference type="InterPro" id="IPR006464">
    <property type="entry name" value="AcTrfase_RimI/Ard1"/>
</dbReference>
<dbReference type="Pfam" id="PF00583">
    <property type="entry name" value="Acetyltransf_1"/>
    <property type="match status" value="1"/>
</dbReference>
<dbReference type="Pfam" id="PF08241">
    <property type="entry name" value="Methyltransf_11"/>
    <property type="match status" value="1"/>
</dbReference>
<protein>
    <submittedName>
        <fullName evidence="3">Ribosomal-protein-alanine N-acetyltransferase</fullName>
    </submittedName>
</protein>
<dbReference type="Gene3D" id="3.40.630.30">
    <property type="match status" value="1"/>
</dbReference>
<dbReference type="NCBIfam" id="TIGR01575">
    <property type="entry name" value="rimI"/>
    <property type="match status" value="1"/>
</dbReference>
<dbReference type="InterPro" id="IPR013216">
    <property type="entry name" value="Methyltransf_11"/>
</dbReference>
<dbReference type="Gene3D" id="3.40.50.150">
    <property type="entry name" value="Vaccinia Virus protein VP39"/>
    <property type="match status" value="1"/>
</dbReference>
<reference evidence="3 4" key="1">
    <citation type="journal article" date="2018" name="Elife">
        <title>Discovery and characterization of a prevalent human gut bacterial enzyme sufficient for the inactivation of a family of plant toxins.</title>
        <authorList>
            <person name="Koppel N."/>
            <person name="Bisanz J.E."/>
            <person name="Pandelia M.E."/>
            <person name="Turnbaugh P.J."/>
            <person name="Balskus E.P."/>
        </authorList>
    </citation>
    <scope>NUCLEOTIDE SEQUENCE [LARGE SCALE GENOMIC DNA]</scope>
    <source>
        <strain evidence="3 4">3C</strain>
    </source>
</reference>
<evidence type="ECO:0000256" key="1">
    <source>
        <dbReference type="ARBA" id="ARBA00022679"/>
    </source>
</evidence>
<evidence type="ECO:0000259" key="2">
    <source>
        <dbReference type="PROSITE" id="PS51186"/>
    </source>
</evidence>
<keyword evidence="1" id="KW-0808">Transferase</keyword>
<dbReference type="GO" id="GO:0008080">
    <property type="term" value="F:N-acetyltransferase activity"/>
    <property type="evidence" value="ECO:0007669"/>
    <property type="project" value="InterPro"/>
</dbReference>
<feature type="domain" description="N-acetyltransferase" evidence="2">
    <location>
        <begin position="320"/>
        <end position="465"/>
    </location>
</feature>
<name>A0A369LVE5_9ACTN</name>
<dbReference type="GeneID" id="78360782"/>
<dbReference type="GO" id="GO:0008757">
    <property type="term" value="F:S-adenosylmethionine-dependent methyltransferase activity"/>
    <property type="evidence" value="ECO:0007669"/>
    <property type="project" value="InterPro"/>
</dbReference>
<evidence type="ECO:0000313" key="4">
    <source>
        <dbReference type="Proteomes" id="UP000254000"/>
    </source>
</evidence>
<dbReference type="AlphaFoldDB" id="A0A369LVE5"/>
<dbReference type="CDD" id="cd02440">
    <property type="entry name" value="AdoMet_MTases"/>
    <property type="match status" value="1"/>
</dbReference>
<gene>
    <name evidence="3" type="primary">rimI</name>
    <name evidence="3" type="ORF">C1877_13865</name>
</gene>
<comment type="caution">
    <text evidence="3">The sequence shown here is derived from an EMBL/GenBank/DDBJ whole genome shotgun (WGS) entry which is preliminary data.</text>
</comment>